<dbReference type="RefSeq" id="WP_129123866.1">
    <property type="nucleotide sequence ID" value="NZ_PEIB01000037.1"/>
</dbReference>
<dbReference type="Proteomes" id="UP000290287">
    <property type="component" value="Unassembled WGS sequence"/>
</dbReference>
<name>A0A4Q0YL13_9GAMM</name>
<evidence type="ECO:0000313" key="3">
    <source>
        <dbReference type="Proteomes" id="UP000290287"/>
    </source>
</evidence>
<sequence length="130" mass="14252">MNDWKKGLVLFSAMLSPLAMADWQMDVAFEFSREGLSQSTETSVSLVPGEETLLFEVNSGRTLIGKAELIEVTAEEVSIAMLIQEELDDGARRTIMSPIMKTGLDAPTSFDVSDTQSEEFASLKIQLTSV</sequence>
<keyword evidence="3" id="KW-1185">Reference proteome</keyword>
<comment type="caution">
    <text evidence="2">The sequence shown here is derived from an EMBL/GenBank/DDBJ whole genome shotgun (WGS) entry which is preliminary data.</text>
</comment>
<proteinExistence type="predicted"/>
<dbReference type="EMBL" id="PEIB01000037">
    <property type="protein sequence ID" value="RXJ71442.1"/>
    <property type="molecule type" value="Genomic_DNA"/>
</dbReference>
<keyword evidence="1" id="KW-0732">Signal</keyword>
<reference evidence="2 3" key="1">
    <citation type="submission" date="2017-10" db="EMBL/GenBank/DDBJ databases">
        <title>Nyctiphanis sp. nov., isolated from the stomach of the euphausiid Nyctiphanes simplex (Hansen, 1911) in the Gulf of California.</title>
        <authorList>
            <person name="Gomez-Gil B."/>
            <person name="Aguilar-Mendez M."/>
            <person name="Lopez-Cortes A."/>
            <person name="Gomez-Gutierrez J."/>
            <person name="Roque A."/>
            <person name="Lang E."/>
            <person name="Gonzalez-Castillo A."/>
        </authorList>
    </citation>
    <scope>NUCLEOTIDE SEQUENCE [LARGE SCALE GENOMIC DNA]</scope>
    <source>
        <strain evidence="2 3">CAIM 600</strain>
    </source>
</reference>
<dbReference type="OrthoDB" id="5822364at2"/>
<accession>A0A4Q0YL13</accession>
<gene>
    <name evidence="2" type="ORF">CS022_20905</name>
</gene>
<evidence type="ECO:0000256" key="1">
    <source>
        <dbReference type="SAM" id="SignalP"/>
    </source>
</evidence>
<dbReference type="AlphaFoldDB" id="A0A4Q0YL13"/>
<organism evidence="2 3">
    <name type="scientific">Veronia nyctiphanis</name>
    <dbReference type="NCBI Taxonomy" id="1278244"/>
    <lineage>
        <taxon>Bacteria</taxon>
        <taxon>Pseudomonadati</taxon>
        <taxon>Pseudomonadota</taxon>
        <taxon>Gammaproteobacteria</taxon>
        <taxon>Vibrionales</taxon>
        <taxon>Vibrionaceae</taxon>
        <taxon>Veronia</taxon>
    </lineage>
</organism>
<protein>
    <submittedName>
        <fullName evidence="2">Uncharacterized protein</fullName>
    </submittedName>
</protein>
<evidence type="ECO:0000313" key="2">
    <source>
        <dbReference type="EMBL" id="RXJ71442.1"/>
    </source>
</evidence>
<feature type="signal peptide" evidence="1">
    <location>
        <begin position="1"/>
        <end position="21"/>
    </location>
</feature>
<feature type="chain" id="PRO_5020794798" evidence="1">
    <location>
        <begin position="22"/>
        <end position="130"/>
    </location>
</feature>